<evidence type="ECO:0000313" key="2">
    <source>
        <dbReference type="EMBL" id="KAG0456086.1"/>
    </source>
</evidence>
<name>A0A835PJ89_VANPL</name>
<protein>
    <submittedName>
        <fullName evidence="1">Uncharacterized protein</fullName>
    </submittedName>
</protein>
<dbReference type="AlphaFoldDB" id="A0A835PJ89"/>
<evidence type="ECO:0000313" key="1">
    <source>
        <dbReference type="EMBL" id="KAG0454911.1"/>
    </source>
</evidence>
<proteinExistence type="predicted"/>
<dbReference type="EMBL" id="JADCNL010000013">
    <property type="protein sequence ID" value="KAG0454911.1"/>
    <property type="molecule type" value="Genomic_DNA"/>
</dbReference>
<organism evidence="1 3">
    <name type="scientific">Vanilla planifolia</name>
    <name type="common">Vanilla</name>
    <dbReference type="NCBI Taxonomy" id="51239"/>
    <lineage>
        <taxon>Eukaryota</taxon>
        <taxon>Viridiplantae</taxon>
        <taxon>Streptophyta</taxon>
        <taxon>Embryophyta</taxon>
        <taxon>Tracheophyta</taxon>
        <taxon>Spermatophyta</taxon>
        <taxon>Magnoliopsida</taxon>
        <taxon>Liliopsida</taxon>
        <taxon>Asparagales</taxon>
        <taxon>Orchidaceae</taxon>
        <taxon>Vanilloideae</taxon>
        <taxon>Vanilleae</taxon>
        <taxon>Vanilla</taxon>
    </lineage>
</organism>
<evidence type="ECO:0000313" key="3">
    <source>
        <dbReference type="Proteomes" id="UP000636800"/>
    </source>
</evidence>
<dbReference type="Proteomes" id="UP000636800">
    <property type="component" value="Chromosome 13"/>
</dbReference>
<dbReference type="EMBL" id="JADCNM010000013">
    <property type="protein sequence ID" value="KAG0456086.1"/>
    <property type="molecule type" value="Genomic_DNA"/>
</dbReference>
<keyword evidence="3" id="KW-1185">Reference proteome</keyword>
<evidence type="ECO:0000313" key="4">
    <source>
        <dbReference type="Proteomes" id="UP000639772"/>
    </source>
</evidence>
<sequence length="100" mass="10773">MTREDWEEDGAAAGGWRRKWAMIGQHWQAEMEQIRLACCLNSIMLLIHSRNNNNLPLGGRHGDSNVGVMGGGGGAATQHYVCADDAGAIMCTDAGENKSE</sequence>
<reference evidence="3 4" key="1">
    <citation type="journal article" date="2020" name="Nat. Food">
        <title>A phased Vanilla planifolia genome enables genetic improvement of flavour and production.</title>
        <authorList>
            <person name="Hasing T."/>
            <person name="Tang H."/>
            <person name="Brym M."/>
            <person name="Khazi F."/>
            <person name="Huang T."/>
            <person name="Chambers A.H."/>
        </authorList>
    </citation>
    <scope>NUCLEOTIDE SEQUENCE [LARGE SCALE GENOMIC DNA]</scope>
    <source>
        <tissue evidence="1">Leaf</tissue>
    </source>
</reference>
<accession>A0A835PJ89</accession>
<gene>
    <name evidence="2" type="ORF">HPP92_023874</name>
    <name evidence="1" type="ORF">HPP92_024203</name>
</gene>
<dbReference type="Proteomes" id="UP000639772">
    <property type="component" value="Chromosome 13"/>
</dbReference>
<comment type="caution">
    <text evidence="1">The sequence shown here is derived from an EMBL/GenBank/DDBJ whole genome shotgun (WGS) entry which is preliminary data.</text>
</comment>